<comment type="caution">
    <text evidence="1">The sequence shown here is derived from an EMBL/GenBank/DDBJ whole genome shotgun (WGS) entry which is preliminary data.</text>
</comment>
<name>A0ACA9UVJ2_BIOOC</name>
<reference evidence="1" key="1">
    <citation type="submission" date="2020-04" db="EMBL/GenBank/DDBJ databases">
        <authorList>
            <person name="Broberg M."/>
        </authorList>
    </citation>
    <scope>NUCLEOTIDE SEQUENCE</scope>
</reference>
<dbReference type="EMBL" id="CADEHS020000646">
    <property type="protein sequence ID" value="CAG9957054.1"/>
    <property type="molecule type" value="Genomic_DNA"/>
</dbReference>
<dbReference type="Proteomes" id="UP000836387">
    <property type="component" value="Unassembled WGS sequence"/>
</dbReference>
<organism evidence="1 2">
    <name type="scientific">Clonostachys rosea f. rosea IK726</name>
    <dbReference type="NCBI Taxonomy" id="1349383"/>
    <lineage>
        <taxon>Eukaryota</taxon>
        <taxon>Fungi</taxon>
        <taxon>Dikarya</taxon>
        <taxon>Ascomycota</taxon>
        <taxon>Pezizomycotina</taxon>
        <taxon>Sordariomycetes</taxon>
        <taxon>Hypocreomycetidae</taxon>
        <taxon>Hypocreales</taxon>
        <taxon>Bionectriaceae</taxon>
        <taxon>Clonostachys</taxon>
    </lineage>
</organism>
<keyword evidence="2" id="KW-1185">Reference proteome</keyword>
<protein>
    <submittedName>
        <fullName evidence="1">Uncharacterized protein</fullName>
    </submittedName>
</protein>
<gene>
    <name evidence="1" type="ORF">CRV2_00015614</name>
</gene>
<reference evidence="1" key="2">
    <citation type="submission" date="2021-10" db="EMBL/GenBank/DDBJ databases">
        <authorList>
            <person name="Piombo E."/>
        </authorList>
    </citation>
    <scope>NUCLEOTIDE SEQUENCE</scope>
</reference>
<accession>A0ACA9UVJ2</accession>
<evidence type="ECO:0000313" key="1">
    <source>
        <dbReference type="EMBL" id="CAG9957054.1"/>
    </source>
</evidence>
<sequence length="439" mass="48419">MPLVQAASKVVFGGTSAECLGTATQLVCKIFLNSGSGVEEVVRRYYAEVHPWFPIIQEDVGNFLSLTVPTKLGHYGHLLLSMYLASHPLCKHANHFADNPLYLTAKQMFLVIQASSTGSMPLLQSGLLIAVYEFGHGLTGKAHHTVSSCLTVYRCLVGTQYGREPSSDKGMSEIWACWQSIMHLDRLIIFSKTVNAFTRQTLFQENSFFWESIYSSSILPPSASHHKVKPVFSDMEVETSNFSMLYHVSILVGDIFEHIAQVIAGETPSKLYQDLVKEISLTVCNMIEEAGSTSTKFCESIALALSSLLLLQLFRATRQLKSHSTREDDIALQTTKRMVLDMNRTANYILQTNGASTMSLVGICSVCSAGVLLVLASQRGQQTSLTDSDLAIIRFNLKALNRRWGIGAMYLRCLGEDLGLDGLVLNSENDNSIAQIIKI</sequence>
<evidence type="ECO:0000313" key="2">
    <source>
        <dbReference type="Proteomes" id="UP000836387"/>
    </source>
</evidence>
<proteinExistence type="predicted"/>